<keyword evidence="10 19" id="KW-1015">Disulfide bond</keyword>
<dbReference type="SUPFAM" id="SSF48225">
    <property type="entry name" value="Seven-hairpin glycosidases"/>
    <property type="match status" value="1"/>
</dbReference>
<dbReference type="PANTHER" id="PTHR11742:SF101">
    <property type="entry name" value="MANNOSYL-OLIGOSACCHARIDE ALPHA-1,2-MANNOSIDASE 1B"/>
    <property type="match status" value="1"/>
</dbReference>
<evidence type="ECO:0000256" key="12">
    <source>
        <dbReference type="ARBA" id="ARBA00023204"/>
    </source>
</evidence>
<dbReference type="Pfam" id="PF03834">
    <property type="entry name" value="Rad10"/>
    <property type="match status" value="1"/>
</dbReference>
<evidence type="ECO:0000256" key="21">
    <source>
        <dbReference type="SAM" id="MobiDB-lite"/>
    </source>
</evidence>
<evidence type="ECO:0000313" key="24">
    <source>
        <dbReference type="Proteomes" id="UP000830671"/>
    </source>
</evidence>
<comment type="cofactor">
    <cofactor evidence="1 18">
        <name>Ca(2+)</name>
        <dbReference type="ChEBI" id="CHEBI:29108"/>
    </cofactor>
</comment>
<evidence type="ECO:0000259" key="22">
    <source>
        <dbReference type="Pfam" id="PF03834"/>
    </source>
</evidence>
<feature type="region of interest" description="Disordered" evidence="21">
    <location>
        <begin position="86"/>
        <end position="153"/>
    </location>
</feature>
<comment type="subcellular location">
    <subcellularLocation>
        <location evidence="2">Nucleus</location>
    </subcellularLocation>
</comment>
<dbReference type="InterPro" id="IPR001382">
    <property type="entry name" value="Glyco_hydro_47"/>
</dbReference>
<dbReference type="GO" id="GO:0036503">
    <property type="term" value="P:ERAD pathway"/>
    <property type="evidence" value="ECO:0007669"/>
    <property type="project" value="UniProtKB-ARBA"/>
</dbReference>
<name>A0A9Q8T809_9PEZI</name>
<keyword evidence="24" id="KW-1185">Reference proteome</keyword>
<dbReference type="RefSeq" id="XP_049152544.1">
    <property type="nucleotide sequence ID" value="XM_049295397.1"/>
</dbReference>
<dbReference type="InterPro" id="IPR047260">
    <property type="entry name" value="ERCC1-like_central_dom"/>
</dbReference>
<dbReference type="Gene3D" id="1.50.10.10">
    <property type="match status" value="1"/>
</dbReference>
<protein>
    <recommendedName>
        <fullName evidence="20">alpha-1,2-Mannosidase</fullName>
        <ecNumber evidence="20">3.2.1.-</ecNumber>
    </recommendedName>
</protein>
<evidence type="ECO:0000256" key="16">
    <source>
        <dbReference type="ARBA" id="ARBA00048605"/>
    </source>
</evidence>
<dbReference type="GO" id="GO:0004571">
    <property type="term" value="F:mannosyl-oligosaccharide 1,2-alpha-mannosidase activity"/>
    <property type="evidence" value="ECO:0007669"/>
    <property type="project" value="UniProtKB-EC"/>
</dbReference>
<dbReference type="GeneID" id="73350407"/>
<comment type="pathway">
    <text evidence="3">Protein modification; protein glycosylation.</text>
</comment>
<evidence type="ECO:0000256" key="7">
    <source>
        <dbReference type="ARBA" id="ARBA00022763"/>
    </source>
</evidence>
<dbReference type="PROSITE" id="PS50330">
    <property type="entry name" value="UIM"/>
    <property type="match status" value="1"/>
</dbReference>
<dbReference type="Gene3D" id="1.10.150.20">
    <property type="entry name" value="5' to 3' exonuclease, C-terminal subdomain"/>
    <property type="match status" value="1"/>
</dbReference>
<feature type="compositionally biased region" description="Basic and acidic residues" evidence="21">
    <location>
        <begin position="379"/>
        <end position="389"/>
    </location>
</feature>
<keyword evidence="7" id="KW-0227">DNA damage</keyword>
<feature type="region of interest" description="Disordered" evidence="21">
    <location>
        <begin position="345"/>
        <end position="418"/>
    </location>
</feature>
<comment type="catalytic activity">
    <reaction evidence="15">
        <text>N(4)-(alpha-D-Man-(1-&gt;2)-alpha-D-Man-(1-&gt;2)-alpha-D-Man-(1-&gt;3)-[alpha-D-Man-(1-&gt;3)-[alpha-D-Man-(1-&gt;2)-alpha-D-Man-(1-&gt;6)]-alpha-D-Man-(1-&gt;6)]-beta-D-Man-(1-&gt;4)-beta-D-GlcNAc-(1-&gt;4)-beta-D-GlcNAc)-L-asparaginyl-[protein] (N-glucan mannose isomer 8A1,2,3B1,3) + 3 H2O = N(4)-(alpha-D-Man-(1-&gt;3)-[alpha-D-Man-(1-&gt;3)-[alpha-D-Man-(1-&gt;6)]-alpha-D-Man-(1-&gt;6)]-beta-D-Man-(1-&gt;4)-beta-D-GlcNAc-(1-&gt;4)-beta-D-GlcNAc)-L-asparaginyl-[protein] (N-glucan mannose isomer 5A1,2) + 3 beta-D-mannose</text>
        <dbReference type="Rhea" id="RHEA:56028"/>
        <dbReference type="Rhea" id="RHEA-COMP:14358"/>
        <dbReference type="Rhea" id="RHEA-COMP:14367"/>
        <dbReference type="ChEBI" id="CHEBI:15377"/>
        <dbReference type="ChEBI" id="CHEBI:28563"/>
        <dbReference type="ChEBI" id="CHEBI:59087"/>
        <dbReference type="ChEBI" id="CHEBI:60628"/>
        <dbReference type="EC" id="3.2.1.113"/>
    </reaction>
</comment>
<evidence type="ECO:0000256" key="18">
    <source>
        <dbReference type="PIRSR" id="PIRSR601382-2"/>
    </source>
</evidence>
<dbReference type="EC" id="3.2.1.-" evidence="20"/>
<dbReference type="GO" id="GO:0005634">
    <property type="term" value="C:nucleus"/>
    <property type="evidence" value="ECO:0007669"/>
    <property type="project" value="UniProtKB-SubCell"/>
</dbReference>
<dbReference type="EMBL" id="CP019481">
    <property type="protein sequence ID" value="UQC90943.1"/>
    <property type="molecule type" value="Genomic_DNA"/>
</dbReference>
<evidence type="ECO:0000256" key="1">
    <source>
        <dbReference type="ARBA" id="ARBA00001913"/>
    </source>
</evidence>
<dbReference type="Pfam" id="PF01532">
    <property type="entry name" value="Glyco_hydro_47"/>
    <property type="match status" value="1"/>
</dbReference>
<dbReference type="FunFam" id="3.40.50.10130:FF:000001">
    <property type="entry name" value="DNA excision repair protein ERCC-1"/>
    <property type="match status" value="1"/>
</dbReference>
<keyword evidence="18" id="KW-0106">Calcium</keyword>
<keyword evidence="14 20" id="KW-0326">Glycosidase</keyword>
<dbReference type="Gene3D" id="3.40.50.10130">
    <property type="match status" value="1"/>
</dbReference>
<evidence type="ECO:0000256" key="8">
    <source>
        <dbReference type="ARBA" id="ARBA00022801"/>
    </source>
</evidence>
<dbReference type="SUPFAM" id="SSF52980">
    <property type="entry name" value="Restriction endonuclease-like"/>
    <property type="match status" value="1"/>
</dbReference>
<keyword evidence="11" id="KW-0325">Glycoprotein</keyword>
<dbReference type="GO" id="GO:0005783">
    <property type="term" value="C:endoplasmic reticulum"/>
    <property type="evidence" value="ECO:0007669"/>
    <property type="project" value="TreeGrafter"/>
</dbReference>
<dbReference type="GO" id="GO:0006302">
    <property type="term" value="P:double-strand break repair"/>
    <property type="evidence" value="ECO:0007669"/>
    <property type="project" value="UniProtKB-ARBA"/>
</dbReference>
<comment type="similarity">
    <text evidence="5">Belongs to the ERCC1/RAD10/SWI10 family.</text>
</comment>
<dbReference type="GO" id="GO:0005975">
    <property type="term" value="P:carbohydrate metabolic process"/>
    <property type="evidence" value="ECO:0007669"/>
    <property type="project" value="InterPro"/>
</dbReference>
<evidence type="ECO:0000313" key="23">
    <source>
        <dbReference type="EMBL" id="UQC90943.1"/>
    </source>
</evidence>
<keyword evidence="9" id="KW-0238">DNA-binding</keyword>
<dbReference type="GO" id="GO:0016020">
    <property type="term" value="C:membrane"/>
    <property type="evidence" value="ECO:0007669"/>
    <property type="project" value="InterPro"/>
</dbReference>
<dbReference type="SUPFAM" id="SSF47781">
    <property type="entry name" value="RuvA domain 2-like"/>
    <property type="match status" value="1"/>
</dbReference>
<evidence type="ECO:0000256" key="14">
    <source>
        <dbReference type="ARBA" id="ARBA00023295"/>
    </source>
</evidence>
<feature type="compositionally biased region" description="Basic and acidic residues" evidence="21">
    <location>
        <begin position="350"/>
        <end position="362"/>
    </location>
</feature>
<feature type="active site" description="Proton donor" evidence="17">
    <location>
        <position position="1284"/>
    </location>
</feature>
<dbReference type="NCBIfam" id="TIGR00597">
    <property type="entry name" value="rad10"/>
    <property type="match status" value="1"/>
</dbReference>
<proteinExistence type="inferred from homology"/>
<feature type="active site" evidence="17">
    <location>
        <position position="1176"/>
    </location>
</feature>
<dbReference type="FunFam" id="1.50.10.10:FF:000047">
    <property type="entry name" value="Mannosyl-oligosaccharide alpha-1,2-mannosidase"/>
    <property type="match status" value="1"/>
</dbReference>
<dbReference type="InterPro" id="IPR010994">
    <property type="entry name" value="RuvA_2-like"/>
</dbReference>
<evidence type="ECO:0000256" key="11">
    <source>
        <dbReference type="ARBA" id="ARBA00023180"/>
    </source>
</evidence>
<dbReference type="GO" id="GO:0006310">
    <property type="term" value="P:DNA recombination"/>
    <property type="evidence" value="ECO:0007669"/>
    <property type="project" value="UniProtKB-ARBA"/>
</dbReference>
<keyword evidence="18" id="KW-0479">Metal-binding</keyword>
<feature type="active site" description="Proton donor" evidence="17">
    <location>
        <position position="1033"/>
    </location>
</feature>
<evidence type="ECO:0000256" key="9">
    <source>
        <dbReference type="ARBA" id="ARBA00023125"/>
    </source>
</evidence>
<evidence type="ECO:0000256" key="4">
    <source>
        <dbReference type="ARBA" id="ARBA00007658"/>
    </source>
</evidence>
<evidence type="ECO:0000256" key="3">
    <source>
        <dbReference type="ARBA" id="ARBA00004922"/>
    </source>
</evidence>
<comment type="similarity">
    <text evidence="4 20">Belongs to the glycosyl hydrolase 47 family.</text>
</comment>
<evidence type="ECO:0000256" key="15">
    <source>
        <dbReference type="ARBA" id="ARBA00047669"/>
    </source>
</evidence>
<feature type="disulfide bond" evidence="19">
    <location>
        <begin position="1241"/>
        <end position="1270"/>
    </location>
</feature>
<dbReference type="PANTHER" id="PTHR11742">
    <property type="entry name" value="MANNOSYL-OLIGOSACCHARIDE ALPHA-1,2-MANNOSIDASE-RELATED"/>
    <property type="match status" value="1"/>
</dbReference>
<feature type="region of interest" description="Disordered" evidence="21">
    <location>
        <begin position="800"/>
        <end position="843"/>
    </location>
</feature>
<feature type="compositionally biased region" description="Basic and acidic residues" evidence="21">
    <location>
        <begin position="829"/>
        <end position="843"/>
    </location>
</feature>
<feature type="active site" evidence="17">
    <location>
        <position position="1330"/>
    </location>
</feature>
<dbReference type="InterPro" id="IPR011335">
    <property type="entry name" value="Restrct_endonuc-II-like"/>
</dbReference>
<feature type="domain" description="ERCC1-like central" evidence="22">
    <location>
        <begin position="150"/>
        <end position="262"/>
    </location>
</feature>
<dbReference type="CDD" id="cd22325">
    <property type="entry name" value="ERCC1_C-like"/>
    <property type="match status" value="1"/>
</dbReference>
<evidence type="ECO:0000256" key="6">
    <source>
        <dbReference type="ARBA" id="ARBA00022729"/>
    </source>
</evidence>
<dbReference type="GO" id="GO:0005509">
    <property type="term" value="F:calcium ion binding"/>
    <property type="evidence" value="ECO:0007669"/>
    <property type="project" value="InterPro"/>
</dbReference>
<dbReference type="InterPro" id="IPR012341">
    <property type="entry name" value="6hp_glycosidase-like_sf"/>
</dbReference>
<evidence type="ECO:0000256" key="17">
    <source>
        <dbReference type="PIRSR" id="PIRSR601382-1"/>
    </source>
</evidence>
<evidence type="ECO:0000256" key="5">
    <source>
        <dbReference type="ARBA" id="ARBA00008283"/>
    </source>
</evidence>
<dbReference type="InterPro" id="IPR036026">
    <property type="entry name" value="Seven-hairpin_glycosidases"/>
</dbReference>
<evidence type="ECO:0000256" key="2">
    <source>
        <dbReference type="ARBA" id="ARBA00004123"/>
    </source>
</evidence>
<dbReference type="KEGG" id="clup:CLUP02_16475"/>
<dbReference type="Proteomes" id="UP000830671">
    <property type="component" value="Chromosome 9"/>
</dbReference>
<feature type="compositionally biased region" description="Low complexity" evidence="21">
    <location>
        <begin position="437"/>
        <end position="456"/>
    </location>
</feature>
<feature type="compositionally biased region" description="Low complexity" evidence="21">
    <location>
        <begin position="104"/>
        <end position="117"/>
    </location>
</feature>
<evidence type="ECO:0000256" key="10">
    <source>
        <dbReference type="ARBA" id="ARBA00023157"/>
    </source>
</evidence>
<keyword evidence="13" id="KW-0539">Nucleus</keyword>
<accession>A0A9Q8T809</accession>
<dbReference type="InterPro" id="IPR003903">
    <property type="entry name" value="UIM_dom"/>
</dbReference>
<organism evidence="23 24">
    <name type="scientific">Colletotrichum lupini</name>
    <dbReference type="NCBI Taxonomy" id="145971"/>
    <lineage>
        <taxon>Eukaryota</taxon>
        <taxon>Fungi</taxon>
        <taxon>Dikarya</taxon>
        <taxon>Ascomycota</taxon>
        <taxon>Pezizomycotina</taxon>
        <taxon>Sordariomycetes</taxon>
        <taxon>Hypocreomycetidae</taxon>
        <taxon>Glomerellales</taxon>
        <taxon>Glomerellaceae</taxon>
        <taxon>Colletotrichum</taxon>
        <taxon>Colletotrichum acutatum species complex</taxon>
    </lineage>
</organism>
<reference evidence="23" key="1">
    <citation type="journal article" date="2021" name="Mol. Plant Microbe Interact.">
        <title>Complete Genome Sequence of the Plant-Pathogenic Fungus Colletotrichum lupini.</title>
        <authorList>
            <person name="Baroncelli R."/>
            <person name="Pensec F."/>
            <person name="Da Lio D."/>
            <person name="Boufleur T."/>
            <person name="Vicente I."/>
            <person name="Sarrocco S."/>
            <person name="Picot A."/>
            <person name="Baraldi E."/>
            <person name="Sukno S."/>
            <person name="Thon M."/>
            <person name="Le Floch G."/>
        </authorList>
    </citation>
    <scope>NUCLEOTIDE SEQUENCE</scope>
    <source>
        <strain evidence="23">IMI 504893</strain>
    </source>
</reference>
<keyword evidence="6" id="KW-0732">Signal</keyword>
<feature type="region of interest" description="Disordered" evidence="21">
    <location>
        <begin position="432"/>
        <end position="456"/>
    </location>
</feature>
<feature type="binding site" evidence="18">
    <location>
        <position position="1421"/>
    </location>
    <ligand>
        <name>Ca(2+)</name>
        <dbReference type="ChEBI" id="CHEBI:29108"/>
    </ligand>
</feature>
<dbReference type="InterPro" id="IPR050749">
    <property type="entry name" value="Glycosyl_Hydrolase_47"/>
</dbReference>
<evidence type="ECO:0000256" key="19">
    <source>
        <dbReference type="PIRSR" id="PIRSR601382-3"/>
    </source>
</evidence>
<dbReference type="GO" id="GO:0003677">
    <property type="term" value="F:DNA binding"/>
    <property type="evidence" value="ECO:0007669"/>
    <property type="project" value="UniProtKB-KW"/>
</dbReference>
<evidence type="ECO:0000256" key="13">
    <source>
        <dbReference type="ARBA" id="ARBA00023242"/>
    </source>
</evidence>
<sequence>MSSLRSKGEVNGMNDPTSLTVLLSHHCVGYQTPPKIHTLASADATLTAQSPVSDSSTYKQLGKNVESPIMDDDFGADEDFLAALASSNPAPSRPEAQPSRPRVQQPTPQKIQQPTPQRLDRPPPANASASGKIVQPTPQALPQRGSGSAILVSPRQRGNPVLASLKSMPWEYSDILGDYGLGLTTCALFLSLKYHRLHPEYIHTRIRNLQGKYNLRLVLTMVDIPNHEEVLRELSKTSLVNNVTLILCWSAAEAARYLELYKSYEHANFNAIRGQQASTYAEKLVEFVTVPRSVNKSDAVALVSNFGSLKNAINANPEEIGLLAGWGAVKVNKWVKAVEEPFRAQKSGKRQLDRSDRTEDGRPSQASRLDQAVPLSRVPLREMSMRDSSRGSPAVGTPMTTQPKRPAALERGNPDLDEDDEEAMIAAAIEESRRTAEVQAQAQAQTPVQAQTQTKQIDSAGAKDDALTDGVAAALANLGDCGLKSNRRFERTAHLTRDGFACMAFSLGVPRGTFRIRKRKLHDSLGFEEEHKCGFERKNESNDEVNFATHSSDDSPGRKTKSVCRSMPSKSDLPRISNAVLGVSTEQCGGGLDTDLQVPNSKSRVGDEDRHARICYFSNVTLLTKSSVLTPRHFSLSRLTFDLWHCIDAEHAEPPRSNDQPKAAVGRYLEAMEIDSRLKRISKVPRRHCLIRKVNKFTPYNTLLGYCNSPAFVSLTSSARMQLQLQRNAAFNFGDVRAWRLCHFEMSSDEPGQDLLCACLMPVITATSGLGPLSFYWGGGGTLGRWRVVSKGTIIRRAKMSRRWEGKDTGSRGPLTMSNGHNKPNVADAESRQKQEKKQGQLVGERKVRGTMDEKQSLFISCCACAKVFPVSGSSLPKFPRPLRAPIMQSTSQSLSASQDRHLIAWRLLVANTMHLSMRGLAVAGLLAQASASPQSLLQAAAPQYVNQPERAAAVKEAFQRSWDGYRKFAFPNDTLKPVSNTAENDRNGWGASAVDALSTAILMENKDVVGQILDFIPTINFNVTDSEVSLFETTIRYLGGMLAGHDLLKGPLKDVASNQTGVDNLLAQSKKLADNLKVAFDTATGIPDNTLIYDPKPRKKGSDTNGIATIGTLVLEWTRLSDLTGDKQYADLSQKGENFLLKPNEEVFPGLLGTDVFISNGTFADRSGGWNGGTDSFYEYLIKMWVYDQNRFSLYKERWIAAADSSIKFLASSPTTRPDLTFLAAYNNANLRFVSSHLACFDGGNFILGGLVLKEQKYVDFGIKLTEGCRETYKQTATGIGPEIFRWQDDRPPVNKTLNPDPPANQTEFYKKAGFWIREDGAGYVLRPEVIESYYYAYRATGDSKYQDWAWDAFLAINKTCSAGSGFSSITNVQDPKGGSFDDFQESFWFAEVLKYSYLIQATDAKVQVEVADNKFVFNTEAHPFQIA</sequence>
<evidence type="ECO:0000256" key="20">
    <source>
        <dbReference type="RuleBase" id="RU361193"/>
    </source>
</evidence>
<gene>
    <name evidence="23" type="ORF">CLUP02_16475</name>
</gene>
<keyword evidence="12" id="KW-0234">DNA repair</keyword>
<keyword evidence="8 20" id="KW-0378">Hydrolase</keyword>
<comment type="catalytic activity">
    <reaction evidence="16">
        <text>N(4)-(alpha-D-Man-(1-&gt;2)-alpha-D-Man-(1-&gt;2)-alpha-D-Man-(1-&gt;3)-[alpha-D-Man-(1-&gt;2)-alpha-D-Man-(1-&gt;3)-[alpha-D-Man-(1-&gt;2)-alpha-D-Man-(1-&gt;6)]-alpha-D-Man-(1-&gt;6)]-beta-D-Man-(1-&gt;4)-beta-D-GlcNAc-(1-&gt;4)-beta-D-GlcNAc)-L-asparaginyl-[protein] (N-glucan mannose isomer 9A1,2,3B1,2,3) + 4 H2O = N(4)-(alpha-D-Man-(1-&gt;3)-[alpha-D-Man-(1-&gt;3)-[alpha-D-Man-(1-&gt;6)]-alpha-D-Man-(1-&gt;6)]-beta-D-Man-(1-&gt;4)-beta-D-GlcNAc-(1-&gt;4)-beta-D-GlcNAc)-L-asparaginyl-[protein] (N-glucan mannose isomer 5A1,2) + 4 beta-D-mannose</text>
        <dbReference type="Rhea" id="RHEA:56008"/>
        <dbReference type="Rhea" id="RHEA-COMP:14356"/>
        <dbReference type="Rhea" id="RHEA-COMP:14367"/>
        <dbReference type="ChEBI" id="CHEBI:15377"/>
        <dbReference type="ChEBI" id="CHEBI:28563"/>
        <dbReference type="ChEBI" id="CHEBI:59087"/>
        <dbReference type="ChEBI" id="CHEBI:139493"/>
        <dbReference type="EC" id="3.2.1.113"/>
    </reaction>
</comment>
<feature type="region of interest" description="Disordered" evidence="21">
    <location>
        <begin position="544"/>
        <end position="571"/>
    </location>
</feature>
<dbReference type="PRINTS" id="PR00747">
    <property type="entry name" value="GLYHDRLASE47"/>
</dbReference>